<evidence type="ECO:0000313" key="3">
    <source>
        <dbReference type="EMBL" id="GBG31956.1"/>
    </source>
</evidence>
<keyword evidence="3" id="KW-0378">Hydrolase</keyword>
<keyword evidence="3" id="KW-0347">Helicase</keyword>
<dbReference type="InterPro" id="IPR027417">
    <property type="entry name" value="P-loop_NTPase"/>
</dbReference>
<keyword evidence="3" id="KW-0547">Nucleotide-binding</keyword>
<evidence type="ECO:0000259" key="2">
    <source>
        <dbReference type="SMART" id="SM00847"/>
    </source>
</evidence>
<dbReference type="InterPro" id="IPR007502">
    <property type="entry name" value="Helicase-assoc_dom"/>
</dbReference>
<keyword evidence="3" id="KW-0067">ATP-binding</keyword>
<accession>A0A2R5GM36</accession>
<dbReference type="PANTHER" id="PTHR18934">
    <property type="entry name" value="ATP-DEPENDENT RNA HELICASE"/>
    <property type="match status" value="1"/>
</dbReference>
<keyword evidence="4" id="KW-1185">Reference proteome</keyword>
<dbReference type="SUPFAM" id="SSF52540">
    <property type="entry name" value="P-loop containing nucleoside triphosphate hydrolases"/>
    <property type="match status" value="1"/>
</dbReference>
<evidence type="ECO:0000313" key="4">
    <source>
        <dbReference type="Proteomes" id="UP000241890"/>
    </source>
</evidence>
<dbReference type="Gene3D" id="1.20.120.1080">
    <property type="match status" value="1"/>
</dbReference>
<feature type="region of interest" description="Disordered" evidence="1">
    <location>
        <begin position="1"/>
        <end position="79"/>
    </location>
</feature>
<dbReference type="Proteomes" id="UP000241890">
    <property type="component" value="Unassembled WGS sequence"/>
</dbReference>
<feature type="domain" description="Helicase-associated" evidence="2">
    <location>
        <begin position="386"/>
        <end position="481"/>
    </location>
</feature>
<reference evidence="3 4" key="1">
    <citation type="submission" date="2017-12" db="EMBL/GenBank/DDBJ databases">
        <title>Sequencing, de novo assembly and annotation of complete genome of a new Thraustochytrid species, strain FCC1311.</title>
        <authorList>
            <person name="Sedici K."/>
            <person name="Godart F."/>
            <person name="Aiese Cigliano R."/>
            <person name="Sanseverino W."/>
            <person name="Barakat M."/>
            <person name="Ortet P."/>
            <person name="Marechal E."/>
            <person name="Cagnac O."/>
            <person name="Amato A."/>
        </authorList>
    </citation>
    <scope>NUCLEOTIDE SEQUENCE [LARGE SCALE GENOMIC DNA]</scope>
</reference>
<sequence length="554" mass="62088">MELPDDQDVSEGLVLLAPGGKDKERKHKKSKKDKKDKKDRRKHKHRRGKHEANDSSDDALDQRGGKKRARNDARSTEYKGTRLRPEDLVNVLSSFAAVVGLGARDHACKLFLRAVMRDPAQQGRTVACTWPEPLQARNAAFDLQCAAYVEPFERRKLDKYGNSRVTAFNACMLIQETFRDPLLQRFSLVVIDDFQQRDVHADILLSLLVKIQARRPELRILVFACTEASAEVAASYLRQTLASRSGLLDVRPPRLDRTFQQRLMYLQTATLDYLRECVDLVVTMVVDSMLAERKVVDCDTGVEDYGVVAVMREEAEQRAQCSQDFVFRLCTEQAASDLVMEEGSHTGAEVTRANLSTLCLQLKRLHVRDLVRFPYVTAPPARAMTRALDELHALEAIDDDGELSTIGARMVRFLPLNPALSRLLVLSLEFGCSEEALTIAAMLETLEHASLFMRGTSALSLKATDAVRALGAREGDLVMYVNIYNNFVMAANRTTWCEAMGIKLHTLKRMLLESAPHVFRASKPVSSRDGQGSSSTSSSSSVNRMQRPAWMVMP</sequence>
<name>A0A2R5GM36_9STRA</name>
<evidence type="ECO:0000256" key="1">
    <source>
        <dbReference type="SAM" id="MobiDB-lite"/>
    </source>
</evidence>
<comment type="caution">
    <text evidence="3">The sequence shown here is derived from an EMBL/GenBank/DDBJ whole genome shotgun (WGS) entry which is preliminary data.</text>
</comment>
<feature type="compositionally biased region" description="Low complexity" evidence="1">
    <location>
        <begin position="527"/>
        <end position="541"/>
    </location>
</feature>
<feature type="compositionally biased region" description="Basic and acidic residues" evidence="1">
    <location>
        <begin position="60"/>
        <end position="79"/>
    </location>
</feature>
<dbReference type="GO" id="GO:0003723">
    <property type="term" value="F:RNA binding"/>
    <property type="evidence" value="ECO:0007669"/>
    <property type="project" value="TreeGrafter"/>
</dbReference>
<protein>
    <submittedName>
        <fullName evidence="3">ATP-dependent RNA helicase DHX8</fullName>
    </submittedName>
</protein>
<dbReference type="SMART" id="SM00847">
    <property type="entry name" value="HA2"/>
    <property type="match status" value="1"/>
</dbReference>
<proteinExistence type="predicted"/>
<dbReference type="InParanoid" id="A0A2R5GM36"/>
<feature type="compositionally biased region" description="Basic residues" evidence="1">
    <location>
        <begin position="24"/>
        <end position="49"/>
    </location>
</feature>
<feature type="region of interest" description="Disordered" evidence="1">
    <location>
        <begin position="522"/>
        <end position="554"/>
    </location>
</feature>
<dbReference type="OrthoDB" id="10253254at2759"/>
<dbReference type="Pfam" id="PF21010">
    <property type="entry name" value="HA2_C"/>
    <property type="match status" value="1"/>
</dbReference>
<dbReference type="AlphaFoldDB" id="A0A2R5GM36"/>
<dbReference type="PANTHER" id="PTHR18934:SF136">
    <property type="entry name" value="ATP-DEPENDENT RNA HELICASE DHX35-RELATED"/>
    <property type="match status" value="1"/>
</dbReference>
<organism evidence="3 4">
    <name type="scientific">Hondaea fermentalgiana</name>
    <dbReference type="NCBI Taxonomy" id="2315210"/>
    <lineage>
        <taxon>Eukaryota</taxon>
        <taxon>Sar</taxon>
        <taxon>Stramenopiles</taxon>
        <taxon>Bigyra</taxon>
        <taxon>Labyrinthulomycetes</taxon>
        <taxon>Thraustochytrida</taxon>
        <taxon>Thraustochytriidae</taxon>
        <taxon>Hondaea</taxon>
    </lineage>
</organism>
<dbReference type="EMBL" id="BEYU01000110">
    <property type="protein sequence ID" value="GBG31956.1"/>
    <property type="molecule type" value="Genomic_DNA"/>
</dbReference>
<dbReference type="GO" id="GO:0004386">
    <property type="term" value="F:helicase activity"/>
    <property type="evidence" value="ECO:0007669"/>
    <property type="project" value="UniProtKB-KW"/>
</dbReference>
<dbReference type="Gene3D" id="3.40.50.300">
    <property type="entry name" value="P-loop containing nucleotide triphosphate hydrolases"/>
    <property type="match status" value="1"/>
</dbReference>
<gene>
    <name evidence="3" type="ORF">FCC1311_081812</name>
</gene>